<accession>A0AB33J267</accession>
<dbReference type="PANTHER" id="PTHR37834:SF2">
    <property type="entry name" value="ESTERASE, SGNH HYDROLASE-TYPE"/>
    <property type="match status" value="1"/>
</dbReference>
<dbReference type="InterPro" id="IPR037461">
    <property type="entry name" value="CtCE2-like_dom"/>
</dbReference>
<sequence length="366" mass="40564">MKKATCILALCCACVMPIFAKSGNEKLIKGTDSNIIYTGRTAQQADGSVSYDWVGTYVQTRFTGSSIAVDISETDTSYHNIFIDNQPVRKVKVYGRKPHKLILADNLDKGTHTLRLQKCTEGEFGCTTIHGFYIDKNAQLSPVARKNRMIEFIGDSYTCGYGAEGKKATEHFKLSTENCNKAYGCIIARYFDADYALVAHSGRGMVRNYGDSVQISKANMSDRYGQLFDAHSTQAYDFKAYHPHLVIINLGTNDFSPTAIPSSAQYVGAYVKLIERVKANYGNVPVLCILPHSASVYLQANFGELKTAVAGMNKVYLATPMLNIVSDEFDTGSDWHPNYQGQQKIAMTLIPQISMIMGWQLNNNIQ</sequence>
<dbReference type="PANTHER" id="PTHR37834">
    <property type="entry name" value="GDSL-LIKE LIPASE/ACYLHYDROLASE DOMAIN PROTEIN (AFU_ORTHOLOGUE AFUA_2G00620)"/>
    <property type="match status" value="1"/>
</dbReference>
<name>A0AB33J267_9BACT</name>
<proteinExistence type="predicted"/>
<dbReference type="CDD" id="cd01831">
    <property type="entry name" value="Endoglucanase_E_like"/>
    <property type="match status" value="1"/>
</dbReference>
<evidence type="ECO:0000259" key="3">
    <source>
        <dbReference type="Pfam" id="PF17996"/>
    </source>
</evidence>
<dbReference type="EMBL" id="AP035785">
    <property type="protein sequence ID" value="BFO72390.1"/>
    <property type="molecule type" value="Genomic_DNA"/>
</dbReference>
<dbReference type="InterPro" id="IPR052762">
    <property type="entry name" value="PCW_deacetylase/CE"/>
</dbReference>
<feature type="domain" description="Carbohydrate esterase 2 N-terminal" evidence="3">
    <location>
        <begin position="37"/>
        <end position="142"/>
    </location>
</feature>
<dbReference type="Gene3D" id="3.40.50.1110">
    <property type="entry name" value="SGNH hydrolase"/>
    <property type="match status" value="1"/>
</dbReference>
<dbReference type="InterPro" id="IPR036514">
    <property type="entry name" value="SGNH_hydro_sf"/>
</dbReference>
<evidence type="ECO:0000313" key="4">
    <source>
        <dbReference type="EMBL" id="BFO72390.1"/>
    </source>
</evidence>
<feature type="domain" description="SGNH hydrolase-type esterase" evidence="2">
    <location>
        <begin position="152"/>
        <end position="343"/>
    </location>
</feature>
<dbReference type="Gene3D" id="2.60.120.260">
    <property type="entry name" value="Galactose-binding domain-like"/>
    <property type="match status" value="1"/>
</dbReference>
<evidence type="ECO:0000259" key="2">
    <source>
        <dbReference type="Pfam" id="PF13472"/>
    </source>
</evidence>
<gene>
    <name evidence="4" type="ORF">GTC17253_23560</name>
</gene>
<dbReference type="SUPFAM" id="SSF52266">
    <property type="entry name" value="SGNH hydrolase"/>
    <property type="match status" value="1"/>
</dbReference>
<dbReference type="AlphaFoldDB" id="A0AB33J267"/>
<feature type="signal peptide" evidence="1">
    <location>
        <begin position="1"/>
        <end position="20"/>
    </location>
</feature>
<dbReference type="Pfam" id="PF13472">
    <property type="entry name" value="Lipase_GDSL_2"/>
    <property type="match status" value="1"/>
</dbReference>
<protein>
    <submittedName>
        <fullName evidence="4">SGNH/GDSL hydrolase family protein</fullName>
    </submittedName>
</protein>
<keyword evidence="4" id="KW-0378">Hydrolase</keyword>
<dbReference type="Pfam" id="PF17996">
    <property type="entry name" value="CE2_N"/>
    <property type="match status" value="1"/>
</dbReference>
<organism evidence="4">
    <name type="scientific">Prevotella sp. GTC17253</name>
    <dbReference type="NCBI Taxonomy" id="3236793"/>
    <lineage>
        <taxon>Bacteria</taxon>
        <taxon>Pseudomonadati</taxon>
        <taxon>Bacteroidota</taxon>
        <taxon>Bacteroidia</taxon>
        <taxon>Bacteroidales</taxon>
        <taxon>Prevotellaceae</taxon>
        <taxon>Prevotella</taxon>
    </lineage>
</organism>
<feature type="chain" id="PRO_5044284095" evidence="1">
    <location>
        <begin position="21"/>
        <end position="366"/>
    </location>
</feature>
<dbReference type="InterPro" id="IPR013830">
    <property type="entry name" value="SGNH_hydro"/>
</dbReference>
<keyword evidence="1" id="KW-0732">Signal</keyword>
<dbReference type="GO" id="GO:0052689">
    <property type="term" value="F:carboxylic ester hydrolase activity"/>
    <property type="evidence" value="ECO:0007669"/>
    <property type="project" value="InterPro"/>
</dbReference>
<reference evidence="4" key="1">
    <citation type="submission" date="2024-07" db="EMBL/GenBank/DDBJ databases">
        <title>Complete genome sequence of Prevotella sp. YM-2024 GTC17253.</title>
        <authorList>
            <person name="Hayashi M."/>
            <person name="Muto Y."/>
            <person name="Tanaka K."/>
            <person name="Niwa H."/>
        </authorList>
    </citation>
    <scope>NUCLEOTIDE SEQUENCE</scope>
    <source>
        <strain evidence="4">GTC17253</strain>
    </source>
</reference>
<dbReference type="InterPro" id="IPR040794">
    <property type="entry name" value="CE2_N"/>
</dbReference>
<evidence type="ECO:0000256" key="1">
    <source>
        <dbReference type="SAM" id="SignalP"/>
    </source>
</evidence>